<comment type="caution">
    <text evidence="6">The sequence shown here is derived from an EMBL/GenBank/DDBJ whole genome shotgun (WGS) entry which is preliminary data.</text>
</comment>
<dbReference type="CDD" id="cd00616">
    <property type="entry name" value="AHBA_syn"/>
    <property type="match status" value="1"/>
</dbReference>
<dbReference type="PIRSF" id="PIRSF000390">
    <property type="entry name" value="PLP_StrS"/>
    <property type="match status" value="1"/>
</dbReference>
<dbReference type="SUPFAM" id="SSF53383">
    <property type="entry name" value="PLP-dependent transferases"/>
    <property type="match status" value="1"/>
</dbReference>
<evidence type="ECO:0000313" key="8">
    <source>
        <dbReference type="Proteomes" id="UP000051494"/>
    </source>
</evidence>
<dbReference type="EMBL" id="LKHV02000001">
    <property type="protein sequence ID" value="MCS5707701.1"/>
    <property type="molecule type" value="Genomic_DNA"/>
</dbReference>
<dbReference type="PATRIC" id="fig|1590042.3.peg.735"/>
<feature type="active site" description="Proton acceptor" evidence="3">
    <location>
        <position position="187"/>
    </location>
</feature>
<accession>A0A0Q9YUH7</accession>
<dbReference type="GO" id="GO:0008483">
    <property type="term" value="F:transaminase activity"/>
    <property type="evidence" value="ECO:0007669"/>
    <property type="project" value="UniProtKB-KW"/>
</dbReference>
<evidence type="ECO:0000313" key="6">
    <source>
        <dbReference type="EMBL" id="KRG19704.1"/>
    </source>
</evidence>
<dbReference type="STRING" id="437022.CC99x_00718"/>
<dbReference type="InterPro" id="IPR015424">
    <property type="entry name" value="PyrdxlP-dep_Trfase"/>
</dbReference>
<feature type="modified residue" description="N6-(pyridoxal phosphate)lysine" evidence="4">
    <location>
        <position position="187"/>
    </location>
</feature>
<keyword evidence="6" id="KW-0808">Transferase</keyword>
<dbReference type="Proteomes" id="UP000051494">
    <property type="component" value="Unassembled WGS sequence"/>
</dbReference>
<keyword evidence="8" id="KW-1185">Reference proteome</keyword>
<evidence type="ECO:0000313" key="7">
    <source>
        <dbReference type="EMBL" id="MCS5707701.1"/>
    </source>
</evidence>
<dbReference type="PANTHER" id="PTHR30244:SF36">
    <property type="entry name" value="3-OXO-GLUCOSE-6-PHOSPHATE:GLUTAMATE AMINOTRANSFERASE"/>
    <property type="match status" value="1"/>
</dbReference>
<dbReference type="RefSeq" id="WP_200953414.1">
    <property type="nucleotide sequence ID" value="NZ_LKHV02000001.1"/>
</dbReference>
<dbReference type="GO" id="GO:0000271">
    <property type="term" value="P:polysaccharide biosynthetic process"/>
    <property type="evidence" value="ECO:0007669"/>
    <property type="project" value="TreeGrafter"/>
</dbReference>
<dbReference type="GO" id="GO:0030170">
    <property type="term" value="F:pyridoxal phosphate binding"/>
    <property type="evidence" value="ECO:0007669"/>
    <property type="project" value="TreeGrafter"/>
</dbReference>
<dbReference type="Gene3D" id="3.90.1150.10">
    <property type="entry name" value="Aspartate Aminotransferase, domain 1"/>
    <property type="match status" value="1"/>
</dbReference>
<dbReference type="Gene3D" id="3.40.640.10">
    <property type="entry name" value="Type I PLP-dependent aspartate aminotransferase-like (Major domain)"/>
    <property type="match status" value="1"/>
</dbReference>
<protein>
    <submittedName>
        <fullName evidence="7">DegT/DnrJ/EryC1/StrS family aminotransferase</fullName>
    </submittedName>
    <submittedName>
        <fullName evidence="6">dTDP-3-amino-3,6-dideoxy-alpha-D-galactopyranose transaminase</fullName>
        <ecNumber evidence="6">2.6.1.90</ecNumber>
    </submittedName>
</protein>
<sequence length="364" mass="40979">MMTVAYEDLQKVNAPFTTQFQASFNEVLASGWFILGNQVTIFEKAFAEFVGTKHAIGVASGLDALYLSFQALDLPQGSEVLVAANAYIATILAILRADLKPVLIEPNLEDGNIDVSKIEKSISPRTKAILPLHLYGNPCDMQPILDLAQQYNLKIVEDCAQAHGALYRGQMVGTQGNLGAWSFYPTKNLGALGDGGAITTNDDVLANKLRALRNYGSFVKYENEYLGHNSRLDEMQAAFLNVKLKGLSDITSHKERLAQLYQSQLHEQFHRTKPVADKRHVYHIFMIRHPMRDQLRKYLLDNGVKTEIHYPIAPYAQKATKGMFTESYPISDEWHKSILSLPISFGHTERDIEYVIQLMNEFRI</sequence>
<dbReference type="InterPro" id="IPR000653">
    <property type="entry name" value="DegT/StrS_aminotransferase"/>
</dbReference>
<gene>
    <name evidence="6" type="primary">fdtB</name>
    <name evidence="7" type="ORF">CC99x_002150</name>
    <name evidence="6" type="ORF">CC99x_00718</name>
</gene>
<dbReference type="PANTHER" id="PTHR30244">
    <property type="entry name" value="TRANSAMINASE"/>
    <property type="match status" value="1"/>
</dbReference>
<evidence type="ECO:0000256" key="3">
    <source>
        <dbReference type="PIRSR" id="PIRSR000390-1"/>
    </source>
</evidence>
<reference evidence="7" key="2">
    <citation type="journal article" date="2016" name="Genome Announc.">
        <title>Draft Genome Sequences of Two Novel Amoeba-Resistant Intranuclear Bacteria, 'Candidatus Berkiella cookevillensis' and 'Candidatus Berkiella aquae'.</title>
        <authorList>
            <person name="Mehari Y.T."/>
            <person name="Arivett B.A."/>
            <person name="Farone A.L."/>
            <person name="Gunderson J.H."/>
            <person name="Farone M.B."/>
        </authorList>
    </citation>
    <scope>NUCLEOTIDE SEQUENCE</scope>
    <source>
        <strain evidence="7">CC99</strain>
    </source>
</reference>
<dbReference type="EC" id="2.6.1.90" evidence="6"/>
<name>A0A0Q9YUH7_9GAMM</name>
<organism evidence="6">
    <name type="scientific">Candidatus Berkiella cookevillensis</name>
    <dbReference type="NCBI Taxonomy" id="437022"/>
    <lineage>
        <taxon>Bacteria</taxon>
        <taxon>Pseudomonadati</taxon>
        <taxon>Pseudomonadota</taxon>
        <taxon>Gammaproteobacteria</taxon>
        <taxon>Candidatus Berkiellales</taxon>
        <taxon>Candidatus Berkiellaceae</taxon>
        <taxon>Candidatus Berkiella</taxon>
    </lineage>
</organism>
<evidence type="ECO:0000256" key="5">
    <source>
        <dbReference type="RuleBase" id="RU004508"/>
    </source>
</evidence>
<dbReference type="Pfam" id="PF01041">
    <property type="entry name" value="DegT_DnrJ_EryC1"/>
    <property type="match status" value="1"/>
</dbReference>
<dbReference type="AlphaFoldDB" id="A0A0Q9YUH7"/>
<reference evidence="6" key="1">
    <citation type="submission" date="2015-09" db="EMBL/GenBank/DDBJ databases">
        <title>Draft Genome Sequences of Two Novel Amoeba-resistant Intranuclear Bacteria, Candidatus Berkiella cookevillensis and Candidatus Berkiella aquae.</title>
        <authorList>
            <person name="Mehari Y.T."/>
            <person name="Arivett B.A."/>
            <person name="Farone A.L."/>
            <person name="Gunderson J.H."/>
            <person name="Farone M.B."/>
        </authorList>
    </citation>
    <scope>NUCLEOTIDE SEQUENCE [LARGE SCALE GENOMIC DNA]</scope>
    <source>
        <strain evidence="6">CC99</strain>
    </source>
</reference>
<evidence type="ECO:0000256" key="4">
    <source>
        <dbReference type="PIRSR" id="PIRSR000390-2"/>
    </source>
</evidence>
<keyword evidence="1 4" id="KW-0663">Pyridoxal phosphate</keyword>
<proteinExistence type="inferred from homology"/>
<reference evidence="7" key="3">
    <citation type="submission" date="2021-06" db="EMBL/GenBank/DDBJ databases">
        <title>Genomic Description and Analysis of Intracellular Bacteria, Candidatus Berkiella cookevillensis and Candidatus Berkiella aquae.</title>
        <authorList>
            <person name="Kidane D.T."/>
            <person name="Mehari Y.T."/>
            <person name="Rice F.C."/>
            <person name="Arivett B.A."/>
            <person name="Farone A.L."/>
            <person name="Berk S.G."/>
            <person name="Farone M.B."/>
        </authorList>
    </citation>
    <scope>NUCLEOTIDE SEQUENCE</scope>
    <source>
        <strain evidence="7">CC99</strain>
    </source>
</reference>
<keyword evidence="6" id="KW-0032">Aminotransferase</keyword>
<evidence type="ECO:0000256" key="1">
    <source>
        <dbReference type="ARBA" id="ARBA00022898"/>
    </source>
</evidence>
<evidence type="ECO:0000256" key="2">
    <source>
        <dbReference type="ARBA" id="ARBA00037999"/>
    </source>
</evidence>
<comment type="similarity">
    <text evidence="2 5">Belongs to the DegT/DnrJ/EryC1 family.</text>
</comment>
<dbReference type="EMBL" id="LKHV01000002">
    <property type="protein sequence ID" value="KRG19704.1"/>
    <property type="molecule type" value="Genomic_DNA"/>
</dbReference>
<dbReference type="InterPro" id="IPR015422">
    <property type="entry name" value="PyrdxlP-dep_Trfase_small"/>
</dbReference>
<dbReference type="InterPro" id="IPR015421">
    <property type="entry name" value="PyrdxlP-dep_Trfase_major"/>
</dbReference>